<feature type="compositionally biased region" description="Basic and acidic residues" evidence="1">
    <location>
        <begin position="237"/>
        <end position="248"/>
    </location>
</feature>
<dbReference type="OrthoDB" id="5425061at2759"/>
<dbReference type="AlphaFoldDB" id="A0A9P9JAF4"/>
<feature type="compositionally biased region" description="Basic and acidic residues" evidence="1">
    <location>
        <begin position="1"/>
        <end position="15"/>
    </location>
</feature>
<comment type="caution">
    <text evidence="2">The sequence shown here is derived from an EMBL/GenBank/DDBJ whole genome shotgun (WGS) entry which is preliminary data.</text>
</comment>
<accession>A0A9P9JAF4</accession>
<keyword evidence="3" id="KW-1185">Reference proteome</keyword>
<dbReference type="Pfam" id="PF09428">
    <property type="entry name" value="DUF2011"/>
    <property type="match status" value="1"/>
</dbReference>
<feature type="compositionally biased region" description="Acidic residues" evidence="1">
    <location>
        <begin position="67"/>
        <end position="76"/>
    </location>
</feature>
<feature type="compositionally biased region" description="Basic residues" evidence="1">
    <location>
        <begin position="220"/>
        <end position="236"/>
    </location>
</feature>
<feature type="region of interest" description="Disordered" evidence="1">
    <location>
        <begin position="1"/>
        <end position="28"/>
    </location>
</feature>
<dbReference type="Proteomes" id="UP000717696">
    <property type="component" value="Unassembled WGS sequence"/>
</dbReference>
<dbReference type="EMBL" id="JAGMUU010000005">
    <property type="protein sequence ID" value="KAH7152395.1"/>
    <property type="molecule type" value="Genomic_DNA"/>
</dbReference>
<feature type="compositionally biased region" description="Basic and acidic residues" evidence="1">
    <location>
        <begin position="199"/>
        <end position="219"/>
    </location>
</feature>
<evidence type="ECO:0000313" key="2">
    <source>
        <dbReference type="EMBL" id="KAH7152395.1"/>
    </source>
</evidence>
<feature type="region of interest" description="Disordered" evidence="1">
    <location>
        <begin position="43"/>
        <end position="76"/>
    </location>
</feature>
<feature type="region of interest" description="Disordered" evidence="1">
    <location>
        <begin position="162"/>
        <end position="264"/>
    </location>
</feature>
<proteinExistence type="predicted"/>
<name>A0A9P9JAF4_9HYPO</name>
<feature type="compositionally biased region" description="Basic residues" evidence="1">
    <location>
        <begin position="178"/>
        <end position="198"/>
    </location>
</feature>
<gene>
    <name evidence="2" type="ORF">B0J13DRAFT_262459</name>
</gene>
<organism evidence="2 3">
    <name type="scientific">Dactylonectria estremocensis</name>
    <dbReference type="NCBI Taxonomy" id="1079267"/>
    <lineage>
        <taxon>Eukaryota</taxon>
        <taxon>Fungi</taxon>
        <taxon>Dikarya</taxon>
        <taxon>Ascomycota</taxon>
        <taxon>Pezizomycotina</taxon>
        <taxon>Sordariomycetes</taxon>
        <taxon>Hypocreomycetidae</taxon>
        <taxon>Hypocreales</taxon>
        <taxon>Nectriaceae</taxon>
        <taxon>Dactylonectria</taxon>
    </lineage>
</organism>
<dbReference type="InterPro" id="IPR018555">
    <property type="entry name" value="C630.06c-like"/>
</dbReference>
<protein>
    <submittedName>
        <fullName evidence="2">Uncharacterized protein</fullName>
    </submittedName>
</protein>
<evidence type="ECO:0000313" key="3">
    <source>
        <dbReference type="Proteomes" id="UP000717696"/>
    </source>
</evidence>
<reference evidence="2" key="1">
    <citation type="journal article" date="2021" name="Nat. Commun.">
        <title>Genetic determinants of endophytism in the Arabidopsis root mycobiome.</title>
        <authorList>
            <person name="Mesny F."/>
            <person name="Miyauchi S."/>
            <person name="Thiergart T."/>
            <person name="Pickel B."/>
            <person name="Atanasova L."/>
            <person name="Karlsson M."/>
            <person name="Huettel B."/>
            <person name="Barry K.W."/>
            <person name="Haridas S."/>
            <person name="Chen C."/>
            <person name="Bauer D."/>
            <person name="Andreopoulos W."/>
            <person name="Pangilinan J."/>
            <person name="LaButti K."/>
            <person name="Riley R."/>
            <person name="Lipzen A."/>
            <person name="Clum A."/>
            <person name="Drula E."/>
            <person name="Henrissat B."/>
            <person name="Kohler A."/>
            <person name="Grigoriev I.V."/>
            <person name="Martin F.M."/>
            <person name="Hacquard S."/>
        </authorList>
    </citation>
    <scope>NUCLEOTIDE SEQUENCE</scope>
    <source>
        <strain evidence="2">MPI-CAGE-AT-0021</strain>
    </source>
</reference>
<sequence>MFELPEAKRVRRADLNADDAASGEDGGYDAELEARLNAQIAKSLGLDESDSQPKDLAVTPSHLTGAGDEEDADNDGFEFRLFSSTRPSQKVVLEDDAGQQGDGGLAFPRPASYYRFTNLTADQKRQYTFAAVSGDDVIARSKDPVWGLQLPWRVMSVAVTRKRRPGESACTSEEVAATKKKKGKPNKKQRISLRKRAKLREETEKTEAQKLMAREEHTKDKKKRMNRLKKLRKRAKSKQEKAESKAGEGEAGAEDFGDESAGSD</sequence>
<evidence type="ECO:0000256" key="1">
    <source>
        <dbReference type="SAM" id="MobiDB-lite"/>
    </source>
</evidence>